<evidence type="ECO:0000256" key="12">
    <source>
        <dbReference type="PROSITE-ProRule" id="PRU01343"/>
    </source>
</evidence>
<dbReference type="InterPro" id="IPR019368">
    <property type="entry name" value="Ribosomal_mS29"/>
</dbReference>
<evidence type="ECO:0000259" key="14">
    <source>
        <dbReference type="PROSITE" id="PS51999"/>
    </source>
</evidence>
<evidence type="ECO:0000256" key="2">
    <source>
        <dbReference type="ARBA" id="ARBA00013541"/>
    </source>
</evidence>
<dbReference type="GO" id="GO:0005634">
    <property type="term" value="C:nucleus"/>
    <property type="evidence" value="ECO:0007669"/>
    <property type="project" value="TreeGrafter"/>
</dbReference>
<feature type="binding site" evidence="10">
    <location>
        <position position="725"/>
    </location>
    <ligand>
        <name>Mg(2+)</name>
        <dbReference type="ChEBI" id="CHEBI:18420"/>
        <label>1</label>
    </ligand>
</feature>
<proteinExistence type="inferred from homology"/>
<feature type="active site" description="Proton acceptor" evidence="9">
    <location>
        <position position="726"/>
    </location>
</feature>
<keyword evidence="15" id="KW-0540">Nuclease</keyword>
<keyword evidence="15" id="KW-0255">Endonuclease</keyword>
<evidence type="ECO:0000256" key="4">
    <source>
        <dbReference type="ARBA" id="ARBA00022771"/>
    </source>
</evidence>
<feature type="active site" description="Proton donor/acceptor" evidence="9">
    <location>
        <position position="625"/>
    </location>
</feature>
<dbReference type="GO" id="GO:0008081">
    <property type="term" value="F:phosphoric diester hydrolase activity"/>
    <property type="evidence" value="ECO:0007669"/>
    <property type="project" value="TreeGrafter"/>
</dbReference>
<dbReference type="InterPro" id="IPR036691">
    <property type="entry name" value="Endo/exonu/phosph_ase_sf"/>
</dbReference>
<dbReference type="AlphaFoldDB" id="A0A5N5QTT7"/>
<evidence type="ECO:0000313" key="15">
    <source>
        <dbReference type="EMBL" id="KAB5594991.1"/>
    </source>
</evidence>
<feature type="compositionally biased region" description="Low complexity" evidence="13">
    <location>
        <begin position="795"/>
        <end position="807"/>
    </location>
</feature>
<dbReference type="CDD" id="cd09088">
    <property type="entry name" value="Ape2-like_AP-endo"/>
    <property type="match status" value="1"/>
</dbReference>
<evidence type="ECO:0000256" key="10">
    <source>
        <dbReference type="PIRSR" id="PIRSR604808-2"/>
    </source>
</evidence>
<dbReference type="InterPro" id="IPR005135">
    <property type="entry name" value="Endo/exonuclease/phosphatase"/>
</dbReference>
<evidence type="ECO:0000256" key="7">
    <source>
        <dbReference type="ARBA" id="ARBA00022842"/>
    </source>
</evidence>
<dbReference type="PROSITE" id="PS51435">
    <property type="entry name" value="AP_NUCLEASE_F1_4"/>
    <property type="match status" value="1"/>
</dbReference>
<dbReference type="GO" id="GO:0003906">
    <property type="term" value="F:DNA-(apurinic or apyrimidinic site) endonuclease activity"/>
    <property type="evidence" value="ECO:0007669"/>
    <property type="project" value="TreeGrafter"/>
</dbReference>
<evidence type="ECO:0000256" key="9">
    <source>
        <dbReference type="PIRSR" id="PIRSR604808-1"/>
    </source>
</evidence>
<dbReference type="EMBL" id="SSOP01000014">
    <property type="protein sequence ID" value="KAB5594991.1"/>
    <property type="molecule type" value="Genomic_DNA"/>
</dbReference>
<keyword evidence="8" id="KW-0539">Nucleus</keyword>
<feature type="domain" description="GRF-type" evidence="14">
    <location>
        <begin position="961"/>
        <end position="1022"/>
    </location>
</feature>
<feature type="region of interest" description="Disordered" evidence="13">
    <location>
        <begin position="795"/>
        <end position="823"/>
    </location>
</feature>
<comment type="cofactor">
    <cofactor evidence="10">
        <name>Mg(2+)</name>
        <dbReference type="ChEBI" id="CHEBI:18420"/>
    </cofactor>
    <cofactor evidence="10">
        <name>Mn(2+)</name>
        <dbReference type="ChEBI" id="CHEBI:29035"/>
    </cofactor>
    <text evidence="10">Probably binds two magnesium or manganese ions per subunit.</text>
</comment>
<keyword evidence="3 10" id="KW-0479">Metal-binding</keyword>
<feature type="binding site" evidence="10">
    <location>
        <position position="726"/>
    </location>
    <ligand>
        <name>Mg(2+)</name>
        <dbReference type="ChEBI" id="CHEBI:18420"/>
        <label>1</label>
    </ligand>
</feature>
<keyword evidence="10" id="KW-0464">Manganese</keyword>
<feature type="site" description="Important for catalytic activity" evidence="11">
    <location>
        <position position="700"/>
    </location>
</feature>
<comment type="caution">
    <text evidence="15">The sequence shown here is derived from an EMBL/GenBank/DDBJ whole genome shotgun (WGS) entry which is preliminary data.</text>
</comment>
<dbReference type="InterPro" id="IPR004808">
    <property type="entry name" value="AP_endonuc_1"/>
</dbReference>
<feature type="binding site" evidence="10">
    <location>
        <position position="627"/>
    </location>
    <ligand>
        <name>Mg(2+)</name>
        <dbReference type="ChEBI" id="CHEBI:18420"/>
        <label>1</label>
    </ligand>
</feature>
<feature type="compositionally biased region" description="Polar residues" evidence="13">
    <location>
        <begin position="934"/>
        <end position="946"/>
    </location>
</feature>
<keyword evidence="6" id="KW-0862">Zinc</keyword>
<evidence type="ECO:0000256" key="5">
    <source>
        <dbReference type="ARBA" id="ARBA00022801"/>
    </source>
</evidence>
<evidence type="ECO:0000256" key="11">
    <source>
        <dbReference type="PIRSR" id="PIRSR604808-3"/>
    </source>
</evidence>
<dbReference type="PANTHER" id="PTHR22748:SF4">
    <property type="entry name" value="DNA-(APURINIC OR APYRIMIDINIC SITE) ENDONUCLEASE 2"/>
    <property type="match status" value="1"/>
</dbReference>
<comment type="similarity">
    <text evidence="1">Belongs to the DNA repair enzymes AP/ExoA family.</text>
</comment>
<dbReference type="GO" id="GO:0006284">
    <property type="term" value="P:base-excision repair"/>
    <property type="evidence" value="ECO:0007669"/>
    <property type="project" value="TreeGrafter"/>
</dbReference>
<dbReference type="Gene3D" id="3.60.10.10">
    <property type="entry name" value="Endonuclease/exonuclease/phosphatase"/>
    <property type="match status" value="1"/>
</dbReference>
<keyword evidence="7 10" id="KW-0460">Magnesium</keyword>
<feature type="site" description="Interaction with DNA substrate" evidence="11">
    <location>
        <position position="726"/>
    </location>
</feature>
<dbReference type="InterPro" id="IPR010666">
    <property type="entry name" value="Znf_GRF"/>
</dbReference>
<feature type="region of interest" description="Disordered" evidence="13">
    <location>
        <begin position="918"/>
        <end position="946"/>
    </location>
</feature>
<name>A0A5N5QTT7_9AGAM</name>
<evidence type="ECO:0000256" key="8">
    <source>
        <dbReference type="ARBA" id="ARBA00023242"/>
    </source>
</evidence>
<reference evidence="15 16" key="1">
    <citation type="journal article" date="2019" name="Fungal Biol. Biotechnol.">
        <title>Draft genome sequence of fastidious pathogen Ceratobasidium theobromae, which causes vascular-streak dieback in Theobroma cacao.</title>
        <authorList>
            <person name="Ali S.S."/>
            <person name="Asman A."/>
            <person name="Shao J."/>
            <person name="Firmansyah A.P."/>
            <person name="Susilo A.W."/>
            <person name="Rosmana A."/>
            <person name="McMahon P."/>
            <person name="Junaid M."/>
            <person name="Guest D."/>
            <person name="Kheng T.Y."/>
            <person name="Meinhardt L.W."/>
            <person name="Bailey B.A."/>
        </authorList>
    </citation>
    <scope>NUCLEOTIDE SEQUENCE [LARGE SCALE GENOMIC DNA]</scope>
    <source>
        <strain evidence="15 16">CT2</strain>
    </source>
</reference>
<keyword evidence="5" id="KW-0378">Hydrolase</keyword>
<dbReference type="GO" id="GO:0008311">
    <property type="term" value="F:double-stranded DNA 3'-5' DNA exonuclease activity"/>
    <property type="evidence" value="ECO:0007669"/>
    <property type="project" value="TreeGrafter"/>
</dbReference>
<dbReference type="NCBIfam" id="TIGR00633">
    <property type="entry name" value="xth"/>
    <property type="match status" value="1"/>
</dbReference>
<accession>A0A5N5QTT7</accession>
<organism evidence="15 16">
    <name type="scientific">Ceratobasidium theobromae</name>
    <dbReference type="NCBI Taxonomy" id="1582974"/>
    <lineage>
        <taxon>Eukaryota</taxon>
        <taxon>Fungi</taxon>
        <taxon>Dikarya</taxon>
        <taxon>Basidiomycota</taxon>
        <taxon>Agaricomycotina</taxon>
        <taxon>Agaricomycetes</taxon>
        <taxon>Cantharellales</taxon>
        <taxon>Ceratobasidiaceae</taxon>
        <taxon>Ceratobasidium</taxon>
    </lineage>
</organism>
<evidence type="ECO:0000256" key="13">
    <source>
        <dbReference type="SAM" id="MobiDB-lite"/>
    </source>
</evidence>
<dbReference type="Pfam" id="PF10236">
    <property type="entry name" value="DAP3"/>
    <property type="match status" value="1"/>
</dbReference>
<evidence type="ECO:0000256" key="6">
    <source>
        <dbReference type="ARBA" id="ARBA00022833"/>
    </source>
</evidence>
<evidence type="ECO:0000256" key="3">
    <source>
        <dbReference type="ARBA" id="ARBA00022723"/>
    </source>
</evidence>
<dbReference type="InterPro" id="IPR027417">
    <property type="entry name" value="P-loop_NTPase"/>
</dbReference>
<gene>
    <name evidence="15" type="ORF">CTheo_1624</name>
</gene>
<protein>
    <recommendedName>
        <fullName evidence="2">DNA-(apurinic or apyrimidinic site) endonuclease 2</fullName>
    </recommendedName>
</protein>
<dbReference type="PROSITE" id="PS51999">
    <property type="entry name" value="ZF_GRF"/>
    <property type="match status" value="1"/>
</dbReference>
<dbReference type="PANTHER" id="PTHR22748">
    <property type="entry name" value="AP ENDONUCLEASE"/>
    <property type="match status" value="1"/>
</dbReference>
<dbReference type="Pfam" id="PF03372">
    <property type="entry name" value="Exo_endo_phos"/>
    <property type="match status" value="1"/>
</dbReference>
<feature type="region of interest" description="Disordered" evidence="13">
    <location>
        <begin position="857"/>
        <end position="876"/>
    </location>
</feature>
<keyword evidence="4 12" id="KW-0863">Zinc-finger</keyword>
<keyword evidence="16" id="KW-1185">Reference proteome</keyword>
<dbReference type="SUPFAM" id="SSF56219">
    <property type="entry name" value="DNase I-like"/>
    <property type="match status" value="1"/>
</dbReference>
<feature type="binding site" evidence="10">
    <location>
        <position position="625"/>
    </location>
    <ligand>
        <name>Mg(2+)</name>
        <dbReference type="ChEBI" id="CHEBI:18420"/>
        <label>1</label>
    </ligand>
</feature>
<dbReference type="GO" id="GO:0008270">
    <property type="term" value="F:zinc ion binding"/>
    <property type="evidence" value="ECO:0007669"/>
    <property type="project" value="UniProtKB-KW"/>
</dbReference>
<feature type="active site" evidence="9">
    <location>
        <position position="586"/>
    </location>
</feature>
<dbReference type="OrthoDB" id="391817at2759"/>
<feature type="binding site" evidence="10">
    <location>
        <position position="469"/>
    </location>
    <ligand>
        <name>Mg(2+)</name>
        <dbReference type="ChEBI" id="CHEBI:18420"/>
        <label>1</label>
    </ligand>
</feature>
<sequence length="1028" mass="113773">MFCRPKLVLSSMGSQSIISRSFALSFITQKAAKPPVSPKTKAGGFRLKKEEYNVSKKIAATKLGPLPESYLGGHHLLQKPHRELIRLQMEPELLITRATGIAVSFPSGPGTIIRSFGVPSTLESEFSLLSGPTSVIRDATYSVIEVLDNGLEFGTSSGDSRVIITGDSGAGKSHLLLQAANYAAANYHEKSSNSTTKAISWVNSTTPYTYDPRTKTFQQPELALQILGQFVSANPLVLKSEDIQLEEDIHSERVGTYPKGTPISVLLNVGLKDQYLATEVLELTLETLGKQDKYPILLAVDEFQALFCLSKYRDPQYQLLFAHHLSIPRLILEYAIGKRLLAKGAVLGAISTTDPRFRVPLPLKEALGIIEPGNVSPYEQRHKDIAFYASGVKGLRVPSKMHISEATSMFDLWVQSNALHTPANDSLFLSKYVEASGNPREMVKSGWYTLKTCEEMLNALGADIICFQEMKISRQLLTKSFALPESFDAVMSFPKSKGGYSGVAVYTNKAKVIPIKAEEGLTGDYQSTSKLHLGLNQRISDEYPDLSTLDMMSDEPGNAATDLASLDSEGRTLVVDFGLFVLINVYCPNLTSDERLPFKFNFHKILEDRVRILLQAGREVIVLGDLNVVAAPLDHCEGSLESKRNTFWDSPIRTWFRQWLDPEGPMVDVVRNTWLEREKMFTCWDTRINARESNYGTRIDYILLTKGLLPWFKHGDIQPDIRGSDHCPVFIDLHDEITLPDGRISRLADVLGPLLDANGNHKDPPPISTKFWDEFSGKQKLLSTFFTKKIDPLISKSGSPESQSSLESPHKPNDTGSSVIPPYLTSPAVPIQLNLPTYEGNVQPSLSGSHGFKRKIVSSSAEASSKKPKKPQVVHSVGKQPKLFSFFSTSTLSQSEIPLQQPSSSPIELIDSGDELNLSQQISDPSPSEKPTALSVSQAKGTTSSKDAWSRLMQPIEPPRCAVHNEPTKELTVSKAGPNRGKKFFICSMPMGPGYDSGKATRLREEVDPRYRCNYFKWASDVRRELGR</sequence>
<evidence type="ECO:0000256" key="1">
    <source>
        <dbReference type="ARBA" id="ARBA00007092"/>
    </source>
</evidence>
<dbReference type="SUPFAM" id="SSF52540">
    <property type="entry name" value="P-loop containing nucleoside triphosphate hydrolases"/>
    <property type="match status" value="1"/>
</dbReference>
<feature type="site" description="Transition state stabilizer" evidence="11">
    <location>
        <position position="627"/>
    </location>
</feature>
<evidence type="ECO:0000313" key="16">
    <source>
        <dbReference type="Proteomes" id="UP000383932"/>
    </source>
</evidence>
<dbReference type="Proteomes" id="UP000383932">
    <property type="component" value="Unassembled WGS sequence"/>
</dbReference>